<dbReference type="Proteomes" id="UP000531581">
    <property type="component" value="Unassembled WGS sequence"/>
</dbReference>
<evidence type="ECO:0000313" key="2">
    <source>
        <dbReference type="EMBL" id="NVP29787.1"/>
    </source>
</evidence>
<gene>
    <name evidence="2" type="ORF">HLV41_01910</name>
</gene>
<protein>
    <submittedName>
        <fullName evidence="2">Uncharacterized protein</fullName>
    </submittedName>
</protein>
<dbReference type="RefSeq" id="WP_174521618.1">
    <property type="nucleotide sequence ID" value="NZ_JABEOV010000005.1"/>
</dbReference>
<dbReference type="EMBL" id="JABYQV010000001">
    <property type="protein sequence ID" value="NVP29787.1"/>
    <property type="molecule type" value="Genomic_DNA"/>
</dbReference>
<dbReference type="GeneID" id="78484940"/>
<evidence type="ECO:0000313" key="3">
    <source>
        <dbReference type="Proteomes" id="UP000531581"/>
    </source>
</evidence>
<name>A0A7Y7QSC7_9SPHN</name>
<evidence type="ECO:0000256" key="1">
    <source>
        <dbReference type="SAM" id="SignalP"/>
    </source>
</evidence>
<reference evidence="2 3" key="1">
    <citation type="submission" date="2020-05" db="EMBL/GenBank/DDBJ databases">
        <title>Draft Genome Sequences of Sphingomonas sp. Isolated from the International Space Station.</title>
        <authorList>
            <person name="Bijlani S."/>
            <person name="Singh N.K."/>
            <person name="Mason C.E."/>
            <person name="Wang C.C."/>
            <person name="Venkateswaran K."/>
        </authorList>
    </citation>
    <scope>NUCLEOTIDE SEQUENCE [LARGE SCALE GENOMIC DNA]</scope>
    <source>
        <strain evidence="2">ISS-IIF7SWP</strain>
    </source>
</reference>
<comment type="caution">
    <text evidence="2">The sequence shown here is derived from an EMBL/GenBank/DDBJ whole genome shotgun (WGS) entry which is preliminary data.</text>
</comment>
<proteinExistence type="predicted"/>
<keyword evidence="1" id="KW-0732">Signal</keyword>
<feature type="chain" id="PRO_5031442253" evidence="1">
    <location>
        <begin position="20"/>
        <end position="255"/>
    </location>
</feature>
<accession>A0A7Y7QSC7</accession>
<organism evidence="2 3">
    <name type="scientific">Sphingomonas sanguinis</name>
    <dbReference type="NCBI Taxonomy" id="33051"/>
    <lineage>
        <taxon>Bacteria</taxon>
        <taxon>Pseudomonadati</taxon>
        <taxon>Pseudomonadota</taxon>
        <taxon>Alphaproteobacteria</taxon>
        <taxon>Sphingomonadales</taxon>
        <taxon>Sphingomonadaceae</taxon>
        <taxon>Sphingomonas</taxon>
    </lineage>
</organism>
<sequence length="255" mass="27818">MHGVIGAALLALGVTSGAAASKPIPSVDLSQPFGLAPGWQLQVTQGADVEDPLGDQVPGPLHLCLTRDGGKTCRPALDDMVASAGDKGMFFQPHFLLATRIIHPRPDRPLLWVEAASMYGVNGDQRVGRVVLSYDRTRDGFVRVFQLMTGHNNNQEVRYIAKGPLQGAIVSAEPTGNAPFGFWMTVYRLGSAGRYAPVLRYRSGTRYGDGNSLAVIDSEMPEIQRRLNLWRPGQPLPLPDRACARPHLVRQILWC</sequence>
<dbReference type="AlphaFoldDB" id="A0A7Y7QSC7"/>
<feature type="signal peptide" evidence="1">
    <location>
        <begin position="1"/>
        <end position="19"/>
    </location>
</feature>